<dbReference type="KEGG" id="kan:IMCC3317_47120"/>
<reference evidence="1 2" key="1">
    <citation type="journal article" date="2013" name="Int. J. Syst. Evol. Microbiol.">
        <title>Kordia antarctica sp. nov., isolated from Antarctic seawater.</title>
        <authorList>
            <person name="Baek K."/>
            <person name="Choi A."/>
            <person name="Kang I."/>
            <person name="Lee K."/>
            <person name="Cho J.C."/>
        </authorList>
    </citation>
    <scope>NUCLEOTIDE SEQUENCE [LARGE SCALE GENOMIC DNA]</scope>
    <source>
        <strain evidence="1 2">IMCC3317</strain>
    </source>
</reference>
<dbReference type="AlphaFoldDB" id="A0A7L4ZRQ2"/>
<proteinExistence type="predicted"/>
<protein>
    <submittedName>
        <fullName evidence="1">Uncharacterized protein</fullName>
    </submittedName>
</protein>
<sequence length="144" mass="17182">MKELQIEIYPHDSEVEVAHKINTMELENWINHLTYVRGELKNLVGFYNAQPIEKRMGQEKIIQHFEMKKVDNDVILSSLINFKNSRTAIAECEDTSCDMVFLQEHEKCRRMYLFHIDKYRKLKDQFFSMLQGKFSASKKETMIN</sequence>
<name>A0A7L4ZRQ2_9FLAO</name>
<evidence type="ECO:0000313" key="2">
    <source>
        <dbReference type="Proteomes" id="UP000464657"/>
    </source>
</evidence>
<evidence type="ECO:0000313" key="1">
    <source>
        <dbReference type="EMBL" id="QHI39302.1"/>
    </source>
</evidence>
<dbReference type="RefSeq" id="WP_160131784.1">
    <property type="nucleotide sequence ID" value="NZ_CP019288.1"/>
</dbReference>
<accession>A0A7L4ZRQ2</accession>
<dbReference type="Proteomes" id="UP000464657">
    <property type="component" value="Chromosome"/>
</dbReference>
<dbReference type="EMBL" id="CP019288">
    <property type="protein sequence ID" value="QHI39302.1"/>
    <property type="molecule type" value="Genomic_DNA"/>
</dbReference>
<dbReference type="OrthoDB" id="1442351at2"/>
<keyword evidence="2" id="KW-1185">Reference proteome</keyword>
<gene>
    <name evidence="1" type="ORF">IMCC3317_47120</name>
</gene>
<organism evidence="1 2">
    <name type="scientific">Kordia antarctica</name>
    <dbReference type="NCBI Taxonomy" id="1218801"/>
    <lineage>
        <taxon>Bacteria</taxon>
        <taxon>Pseudomonadati</taxon>
        <taxon>Bacteroidota</taxon>
        <taxon>Flavobacteriia</taxon>
        <taxon>Flavobacteriales</taxon>
        <taxon>Flavobacteriaceae</taxon>
        <taxon>Kordia</taxon>
    </lineage>
</organism>